<feature type="compositionally biased region" description="Basic and acidic residues" evidence="1">
    <location>
        <begin position="289"/>
        <end position="307"/>
    </location>
</feature>
<dbReference type="InterPro" id="IPR040256">
    <property type="entry name" value="At4g02000-like"/>
</dbReference>
<protein>
    <recommendedName>
        <fullName evidence="2">DUF4283 domain-containing protein</fullName>
    </recommendedName>
</protein>
<evidence type="ECO:0000313" key="4">
    <source>
        <dbReference type="Proteomes" id="UP000326939"/>
    </source>
</evidence>
<sequence length="425" mass="47761">MTTNKGKHQNQPKIETTSWADRVKVTEASTRFTLEPIPRNEDGRQPEITMDMLTENAEQWSRCMVGFFPGFKMNYHTVSKVANRVWKSSGLESVMSTASGFWIFRFHKEDQMQDILERGPWMFGGKAIVLQQWHPHYVFDKNRISKLPVWVRLHGLPFTLWSRKGLSVAASMVGRPLSCDEQTYCCSRLDYARVCIELDAALPIIHHFDINTPFSESPLNIQVEYEWKPPRCEKCKLFGHVCKPPVDPVIDESKVKKGTAQVIKPSEDSQVQEFAMVEVHKATKAGGSKGKDTGSKPSQRGDGKEIPNKMGNQSVEDSSRCLKVIITHGGSEAANNSKGKDIEVLKDEEVRALKGKAHVDAMPLCMVNEAASMLSTSATVHEEDESSGMNARTECPTDQQDTSPMAFIKVRKKKGGKKNKETFRL</sequence>
<dbReference type="EMBL" id="VDCV01000009">
    <property type="protein sequence ID" value="KAB5541854.1"/>
    <property type="molecule type" value="Genomic_DNA"/>
</dbReference>
<dbReference type="Proteomes" id="UP000326939">
    <property type="component" value="Chromosome 9"/>
</dbReference>
<reference evidence="4" key="1">
    <citation type="journal article" date="2019" name="Gigascience">
        <title>De novo genome assembly of the endangered Acer yangbiense, a plant species with extremely small populations endemic to Yunnan Province, China.</title>
        <authorList>
            <person name="Yang J."/>
            <person name="Wariss H.M."/>
            <person name="Tao L."/>
            <person name="Zhang R."/>
            <person name="Yun Q."/>
            <person name="Hollingsworth P."/>
            <person name="Dao Z."/>
            <person name="Luo G."/>
            <person name="Guo H."/>
            <person name="Ma Y."/>
            <person name="Sun W."/>
        </authorList>
    </citation>
    <scope>NUCLEOTIDE SEQUENCE [LARGE SCALE GENOMIC DNA]</scope>
    <source>
        <strain evidence="4">cv. br00</strain>
    </source>
</reference>
<accession>A0A5N5LGC5</accession>
<evidence type="ECO:0000313" key="3">
    <source>
        <dbReference type="EMBL" id="KAB5541854.1"/>
    </source>
</evidence>
<dbReference type="Pfam" id="PF14111">
    <property type="entry name" value="DUF4283"/>
    <property type="match status" value="1"/>
</dbReference>
<dbReference type="AlphaFoldDB" id="A0A5N5LGC5"/>
<dbReference type="PANTHER" id="PTHR31286:SF99">
    <property type="entry name" value="DUF4283 DOMAIN-CONTAINING PROTEIN"/>
    <property type="match status" value="1"/>
</dbReference>
<dbReference type="PANTHER" id="PTHR31286">
    <property type="entry name" value="GLYCINE-RICH CELL WALL STRUCTURAL PROTEIN 1.8-LIKE"/>
    <property type="match status" value="1"/>
</dbReference>
<proteinExistence type="predicted"/>
<name>A0A5N5LGC5_9ROSI</name>
<organism evidence="3 4">
    <name type="scientific">Salix brachista</name>
    <dbReference type="NCBI Taxonomy" id="2182728"/>
    <lineage>
        <taxon>Eukaryota</taxon>
        <taxon>Viridiplantae</taxon>
        <taxon>Streptophyta</taxon>
        <taxon>Embryophyta</taxon>
        <taxon>Tracheophyta</taxon>
        <taxon>Spermatophyta</taxon>
        <taxon>Magnoliopsida</taxon>
        <taxon>eudicotyledons</taxon>
        <taxon>Gunneridae</taxon>
        <taxon>Pentapetalae</taxon>
        <taxon>rosids</taxon>
        <taxon>fabids</taxon>
        <taxon>Malpighiales</taxon>
        <taxon>Salicaceae</taxon>
        <taxon>Saliceae</taxon>
        <taxon>Salix</taxon>
    </lineage>
</organism>
<gene>
    <name evidence="3" type="ORF">DKX38_014828</name>
</gene>
<keyword evidence="4" id="KW-1185">Reference proteome</keyword>
<feature type="region of interest" description="Disordered" evidence="1">
    <location>
        <begin position="281"/>
        <end position="317"/>
    </location>
</feature>
<evidence type="ECO:0000259" key="2">
    <source>
        <dbReference type="Pfam" id="PF14111"/>
    </source>
</evidence>
<comment type="caution">
    <text evidence="3">The sequence shown here is derived from an EMBL/GenBank/DDBJ whole genome shotgun (WGS) entry which is preliminary data.</text>
</comment>
<evidence type="ECO:0000256" key="1">
    <source>
        <dbReference type="SAM" id="MobiDB-lite"/>
    </source>
</evidence>
<dbReference type="InterPro" id="IPR025558">
    <property type="entry name" value="DUF4283"/>
</dbReference>
<feature type="domain" description="DUF4283" evidence="2">
    <location>
        <begin position="56"/>
        <end position="139"/>
    </location>
</feature>
<feature type="region of interest" description="Disordered" evidence="1">
    <location>
        <begin position="384"/>
        <end position="406"/>
    </location>
</feature>